<dbReference type="GO" id="GO:0004222">
    <property type="term" value="F:metalloendopeptidase activity"/>
    <property type="evidence" value="ECO:0007669"/>
    <property type="project" value="InterPro"/>
</dbReference>
<dbReference type="EC" id="3.4.24.-" evidence="9"/>
<evidence type="ECO:0000259" key="8">
    <source>
        <dbReference type="Pfam" id="PF01435"/>
    </source>
</evidence>
<evidence type="ECO:0000256" key="3">
    <source>
        <dbReference type="ARBA" id="ARBA00022801"/>
    </source>
</evidence>
<dbReference type="Pfam" id="PF01435">
    <property type="entry name" value="Peptidase_M48"/>
    <property type="match status" value="1"/>
</dbReference>
<evidence type="ECO:0000256" key="7">
    <source>
        <dbReference type="SAM" id="Phobius"/>
    </source>
</evidence>
<comment type="caution">
    <text evidence="9">The sequence shown here is derived from an EMBL/GenBank/DDBJ whole genome shotgun (WGS) entry which is preliminary data.</text>
</comment>
<evidence type="ECO:0000256" key="6">
    <source>
        <dbReference type="RuleBase" id="RU003983"/>
    </source>
</evidence>
<comment type="cofactor">
    <cofactor evidence="6">
        <name>Zn(2+)</name>
        <dbReference type="ChEBI" id="CHEBI:29105"/>
    </cofactor>
    <text evidence="6">Binds 1 zinc ion per subunit.</text>
</comment>
<dbReference type="GO" id="GO:0006508">
    <property type="term" value="P:proteolysis"/>
    <property type="evidence" value="ECO:0007669"/>
    <property type="project" value="UniProtKB-KW"/>
</dbReference>
<evidence type="ECO:0000256" key="5">
    <source>
        <dbReference type="ARBA" id="ARBA00023049"/>
    </source>
</evidence>
<dbReference type="RefSeq" id="WP_251913503.1">
    <property type="nucleotide sequence ID" value="NZ_JAMRXG010000007.1"/>
</dbReference>
<dbReference type="EMBL" id="JAMRXG010000007">
    <property type="protein sequence ID" value="MCM6775311.1"/>
    <property type="molecule type" value="Genomic_DNA"/>
</dbReference>
<evidence type="ECO:0000256" key="4">
    <source>
        <dbReference type="ARBA" id="ARBA00022833"/>
    </source>
</evidence>
<evidence type="ECO:0000256" key="1">
    <source>
        <dbReference type="ARBA" id="ARBA00022670"/>
    </source>
</evidence>
<dbReference type="Proteomes" id="UP001139157">
    <property type="component" value="Unassembled WGS sequence"/>
</dbReference>
<keyword evidence="2" id="KW-0479">Metal-binding</keyword>
<proteinExistence type="inferred from homology"/>
<dbReference type="AlphaFoldDB" id="A0A9X2E813"/>
<evidence type="ECO:0000313" key="10">
    <source>
        <dbReference type="Proteomes" id="UP001139157"/>
    </source>
</evidence>
<keyword evidence="7" id="KW-0812">Transmembrane</keyword>
<name>A0A9X2E813_9NOCA</name>
<keyword evidence="7" id="KW-1133">Transmembrane helix</keyword>
<keyword evidence="5 6" id="KW-0482">Metalloprotease</keyword>
<feature type="transmembrane region" description="Helical" evidence="7">
    <location>
        <begin position="155"/>
        <end position="177"/>
    </location>
</feature>
<evidence type="ECO:0000313" key="9">
    <source>
        <dbReference type="EMBL" id="MCM6775311.1"/>
    </source>
</evidence>
<reference evidence="9" key="1">
    <citation type="submission" date="2022-06" db="EMBL/GenBank/DDBJ databases">
        <title>Novel species in genus nocardia.</title>
        <authorList>
            <person name="Li F."/>
        </authorList>
    </citation>
    <scope>NUCLEOTIDE SEQUENCE</scope>
    <source>
        <strain evidence="9">CDC141</strain>
    </source>
</reference>
<feature type="domain" description="Peptidase M48" evidence="8">
    <location>
        <begin position="86"/>
        <end position="254"/>
    </location>
</feature>
<sequence length="272" mass="29674">MVVIALRVLPWLFVLFVRANVVHEEKRAWLVDEKGLSAARHPPEQAEASDILMSAWREVERVAALRPSAYRMLLRYSLERRAGAMPRRVIAVSAGVVRGDSVCLRAVLAHELGHHLLGGILYRSLDTLTAMPVRAVFGGPVDVLLDLSARARMSLPWAVALAGLVPAAFAAFVAAMAPAVGMPTATGLAAACLLHQLVQMQLHWSQEFFADRVAVELGYGFGLARYLSELPAECLPASLTHPSAAQRVRRIRDRMHALADVAREPISRSPSN</sequence>
<keyword evidence="7" id="KW-0472">Membrane</keyword>
<dbReference type="GO" id="GO:0046872">
    <property type="term" value="F:metal ion binding"/>
    <property type="evidence" value="ECO:0007669"/>
    <property type="project" value="UniProtKB-KW"/>
</dbReference>
<protein>
    <submittedName>
        <fullName evidence="9">M48 family metalloprotease</fullName>
        <ecNumber evidence="9">3.4.24.-</ecNumber>
    </submittedName>
</protein>
<evidence type="ECO:0000256" key="2">
    <source>
        <dbReference type="ARBA" id="ARBA00022723"/>
    </source>
</evidence>
<organism evidence="9 10">
    <name type="scientific">Nocardia pulmonis</name>
    <dbReference type="NCBI Taxonomy" id="2951408"/>
    <lineage>
        <taxon>Bacteria</taxon>
        <taxon>Bacillati</taxon>
        <taxon>Actinomycetota</taxon>
        <taxon>Actinomycetes</taxon>
        <taxon>Mycobacteriales</taxon>
        <taxon>Nocardiaceae</taxon>
        <taxon>Nocardia</taxon>
    </lineage>
</organism>
<keyword evidence="4 6" id="KW-0862">Zinc</keyword>
<comment type="similarity">
    <text evidence="6">Belongs to the peptidase M48 family.</text>
</comment>
<keyword evidence="3 6" id="KW-0378">Hydrolase</keyword>
<dbReference type="InterPro" id="IPR001915">
    <property type="entry name" value="Peptidase_M48"/>
</dbReference>
<accession>A0A9X2E813</accession>
<keyword evidence="1 6" id="KW-0645">Protease</keyword>
<keyword evidence="10" id="KW-1185">Reference proteome</keyword>
<gene>
    <name evidence="9" type="ORF">NDR86_17705</name>
</gene>